<sequence>MASTEPEKTAPPPEKVTPPPESKAPGYVRRPTKYLVLADVILRVLLFASTLTSVVVMVTSKQTEFFRLFGVRSPPAQLAAKFNHSPAFIYFVAALSVACLYSIISSLLSLFALLKPGCSTKVLVHLVIIDVLLLGIVAAATGSAGAIGYLELKGNSHVGWQKVCKVYDKFCQHIGSAIFISLFASILLVLLVLLSVYSLSRKIPK</sequence>
<feature type="transmembrane region" description="Helical" evidence="8">
    <location>
        <begin position="34"/>
        <end position="58"/>
    </location>
</feature>
<dbReference type="InterPro" id="IPR006459">
    <property type="entry name" value="CASP/CASPL"/>
</dbReference>
<feature type="transmembrane region" description="Helical" evidence="8">
    <location>
        <begin position="88"/>
        <end position="114"/>
    </location>
</feature>
<evidence type="ECO:0000313" key="11">
    <source>
        <dbReference type="EMBL" id="MPA75964.1"/>
    </source>
</evidence>
<reference evidence="11" key="1">
    <citation type="submission" date="2019-08" db="EMBL/GenBank/DDBJ databases">
        <title>Reference gene set and small RNA set construction with multiple tissues from Davidia involucrata Baill.</title>
        <authorList>
            <person name="Yang H."/>
            <person name="Zhou C."/>
            <person name="Li G."/>
            <person name="Wang J."/>
            <person name="Gao P."/>
            <person name="Wang M."/>
            <person name="Wang R."/>
            <person name="Zhao Y."/>
        </authorList>
    </citation>
    <scope>NUCLEOTIDE SEQUENCE</scope>
    <source>
        <tissue evidence="11">Mixed with DoveR01_LX</tissue>
    </source>
</reference>
<keyword evidence="7 8" id="KW-0472">Membrane</keyword>
<feature type="region of interest" description="Disordered" evidence="9">
    <location>
        <begin position="1"/>
        <end position="25"/>
    </location>
</feature>
<dbReference type="PANTHER" id="PTHR36488">
    <property type="entry name" value="CASP-LIKE PROTEIN 1U1"/>
    <property type="match status" value="1"/>
</dbReference>
<evidence type="ECO:0000256" key="4">
    <source>
        <dbReference type="ARBA" id="ARBA00022475"/>
    </source>
</evidence>
<accession>A0A5B7C5F8</accession>
<evidence type="ECO:0000259" key="10">
    <source>
        <dbReference type="Pfam" id="PF04535"/>
    </source>
</evidence>
<evidence type="ECO:0000256" key="8">
    <source>
        <dbReference type="RuleBase" id="RU361233"/>
    </source>
</evidence>
<dbReference type="InterPro" id="IPR006702">
    <property type="entry name" value="CASP_dom"/>
</dbReference>
<keyword evidence="6 8" id="KW-1133">Transmembrane helix</keyword>
<dbReference type="EMBL" id="GHES01045405">
    <property type="protein sequence ID" value="MPA75964.1"/>
    <property type="molecule type" value="Transcribed_RNA"/>
</dbReference>
<feature type="compositionally biased region" description="Pro residues" evidence="9">
    <location>
        <begin position="9"/>
        <end position="22"/>
    </location>
</feature>
<dbReference type="PANTHER" id="PTHR36488:SF8">
    <property type="entry name" value="CASP-LIKE PROTEIN 1U1"/>
    <property type="match status" value="1"/>
</dbReference>
<feature type="transmembrane region" description="Helical" evidence="8">
    <location>
        <begin position="126"/>
        <end position="150"/>
    </location>
</feature>
<dbReference type="NCBIfam" id="TIGR01569">
    <property type="entry name" value="A_tha_TIGR01569"/>
    <property type="match status" value="1"/>
</dbReference>
<evidence type="ECO:0000256" key="2">
    <source>
        <dbReference type="ARBA" id="ARBA00007651"/>
    </source>
</evidence>
<evidence type="ECO:0000256" key="6">
    <source>
        <dbReference type="ARBA" id="ARBA00022989"/>
    </source>
</evidence>
<dbReference type="InterPro" id="IPR044173">
    <property type="entry name" value="CASPL"/>
</dbReference>
<evidence type="ECO:0000256" key="1">
    <source>
        <dbReference type="ARBA" id="ARBA00004651"/>
    </source>
</evidence>
<evidence type="ECO:0000256" key="7">
    <source>
        <dbReference type="ARBA" id="ARBA00023136"/>
    </source>
</evidence>
<gene>
    <name evidence="11" type="ORF">Din_045405</name>
</gene>
<keyword evidence="5 8" id="KW-0812">Transmembrane</keyword>
<evidence type="ECO:0000256" key="5">
    <source>
        <dbReference type="ARBA" id="ARBA00022692"/>
    </source>
</evidence>
<protein>
    <recommendedName>
        <fullName evidence="8">CASP-like protein</fullName>
    </recommendedName>
</protein>
<comment type="subunit">
    <text evidence="3 8">Homodimer and heterodimers.</text>
</comment>
<evidence type="ECO:0000256" key="9">
    <source>
        <dbReference type="SAM" id="MobiDB-lite"/>
    </source>
</evidence>
<comment type="subcellular location">
    <subcellularLocation>
        <location evidence="1 8">Cell membrane</location>
        <topology evidence="1 8">Multi-pass membrane protein</topology>
    </subcellularLocation>
</comment>
<name>A0A5B7C5F8_DAVIN</name>
<dbReference type="AlphaFoldDB" id="A0A5B7C5F8"/>
<comment type="similarity">
    <text evidence="2 8">Belongs to the Casparian strip membrane proteins (CASP) family.</text>
</comment>
<evidence type="ECO:0000256" key="3">
    <source>
        <dbReference type="ARBA" id="ARBA00011489"/>
    </source>
</evidence>
<dbReference type="GO" id="GO:0005886">
    <property type="term" value="C:plasma membrane"/>
    <property type="evidence" value="ECO:0007669"/>
    <property type="project" value="UniProtKB-SubCell"/>
</dbReference>
<feature type="transmembrane region" description="Helical" evidence="8">
    <location>
        <begin position="177"/>
        <end position="199"/>
    </location>
</feature>
<keyword evidence="4 8" id="KW-1003">Cell membrane</keyword>
<feature type="domain" description="Casparian strip membrane protein" evidence="10">
    <location>
        <begin position="37"/>
        <end position="187"/>
    </location>
</feature>
<proteinExistence type="inferred from homology"/>
<dbReference type="Pfam" id="PF04535">
    <property type="entry name" value="CASP_dom"/>
    <property type="match status" value="1"/>
</dbReference>
<organism evidence="11">
    <name type="scientific">Davidia involucrata</name>
    <name type="common">Dove tree</name>
    <dbReference type="NCBI Taxonomy" id="16924"/>
    <lineage>
        <taxon>Eukaryota</taxon>
        <taxon>Viridiplantae</taxon>
        <taxon>Streptophyta</taxon>
        <taxon>Embryophyta</taxon>
        <taxon>Tracheophyta</taxon>
        <taxon>Spermatophyta</taxon>
        <taxon>Magnoliopsida</taxon>
        <taxon>eudicotyledons</taxon>
        <taxon>Gunneridae</taxon>
        <taxon>Pentapetalae</taxon>
        <taxon>asterids</taxon>
        <taxon>Cornales</taxon>
        <taxon>Nyssaceae</taxon>
        <taxon>Davidia</taxon>
    </lineage>
</organism>